<keyword evidence="2" id="KW-1185">Reference proteome</keyword>
<proteinExistence type="predicted"/>
<evidence type="ECO:0000313" key="1">
    <source>
        <dbReference type="EMBL" id="KAJ8668833.1"/>
    </source>
</evidence>
<reference evidence="1" key="1">
    <citation type="submission" date="2023-04" db="EMBL/GenBank/DDBJ databases">
        <title>A chromosome-level genome assembly of the parasitoid wasp Eretmocerus hayati.</title>
        <authorList>
            <person name="Zhong Y."/>
            <person name="Liu S."/>
            <person name="Liu Y."/>
        </authorList>
    </citation>
    <scope>NUCLEOTIDE SEQUENCE</scope>
    <source>
        <strain evidence="1">ZJU_SS_LIU_2023</strain>
    </source>
</reference>
<gene>
    <name evidence="1" type="ORF">QAD02_000092</name>
</gene>
<evidence type="ECO:0000313" key="2">
    <source>
        <dbReference type="Proteomes" id="UP001239111"/>
    </source>
</evidence>
<comment type="caution">
    <text evidence="1">The sequence shown here is derived from an EMBL/GenBank/DDBJ whole genome shotgun (WGS) entry which is preliminary data.</text>
</comment>
<name>A0ACC2NCZ1_9HYME</name>
<accession>A0ACC2NCZ1</accession>
<organism evidence="1 2">
    <name type="scientific">Eretmocerus hayati</name>
    <dbReference type="NCBI Taxonomy" id="131215"/>
    <lineage>
        <taxon>Eukaryota</taxon>
        <taxon>Metazoa</taxon>
        <taxon>Ecdysozoa</taxon>
        <taxon>Arthropoda</taxon>
        <taxon>Hexapoda</taxon>
        <taxon>Insecta</taxon>
        <taxon>Pterygota</taxon>
        <taxon>Neoptera</taxon>
        <taxon>Endopterygota</taxon>
        <taxon>Hymenoptera</taxon>
        <taxon>Apocrita</taxon>
        <taxon>Proctotrupomorpha</taxon>
        <taxon>Chalcidoidea</taxon>
        <taxon>Aphelinidae</taxon>
        <taxon>Aphelininae</taxon>
        <taxon>Eretmocerus</taxon>
    </lineage>
</organism>
<protein>
    <submittedName>
        <fullName evidence="1">Uncharacterized protein</fullName>
    </submittedName>
</protein>
<sequence length="439" mass="48760">MDGNISMEEDTELRDLVVQTLESNGVLAKVRAELRASVFLTLEEQESVLNPEPFLNKSVKQYLARSEGKLLFSLVREFLEYFGLGYTMSVYDPETYFGKEYNYAGRKKLSEELGISSGEPLLGEILKNTINRALNNSQKDNKLDRTNDTSVNPANATFDVSVPKILQKDCSTVSTDTSDKLDSNSKSDLPLPINVTINKKHDIENAADENCNKSENDLHQSLPSRHENHKNFIGDLSKERSVVLENDTALNNDNSHDMKVVNQATFNKSSNKSITIQQKGHKNQSDQTSKSHNRTSESHNEKIEKPVEPYSQKGKTIYFDEIVIDGLTGKIDDKQQTSVLGELPSLSRTINSSVSDLPPLNGEKANINDLKELMDLAQGVAQLEEDLSSSASCSASEQSPVRILEKSADAPRDGEDQNSCSQELSSNIQTEEIHEISSK</sequence>
<dbReference type="Proteomes" id="UP001239111">
    <property type="component" value="Chromosome 3"/>
</dbReference>
<dbReference type="EMBL" id="CM056743">
    <property type="protein sequence ID" value="KAJ8668833.1"/>
    <property type="molecule type" value="Genomic_DNA"/>
</dbReference>